<dbReference type="PROSITE" id="PS51257">
    <property type="entry name" value="PROKAR_LIPOPROTEIN"/>
    <property type="match status" value="1"/>
</dbReference>
<evidence type="ECO:0000313" key="2">
    <source>
        <dbReference type="EMBL" id="OUM08096.1"/>
    </source>
</evidence>
<name>A0A244EUD6_PSESX</name>
<gene>
    <name evidence="2" type="ORF">BW686_07820</name>
</gene>
<feature type="coiled-coil region" evidence="1">
    <location>
        <begin position="101"/>
        <end position="128"/>
    </location>
</feature>
<accession>A0A244EUD6</accession>
<sequence length="268" mass="29376">MRRTAVLLISALALSGCGQPKLDASSDEALQKSITKVSDSLSGEKKEQFKSNVQLVALSQLDMGRVLKGESNGTTAKMNMLSVLDGKTADDVAAEAKRIVEERQARERTQANLEINDLTEKQKNSEAAKAQLSKFTVVKSIFYLREEKYSTTPKPIIELMVKNDTGKAISHAYFRGTVASPGRSVPWYVGDFNYAISGGLESGETAIWVMAPTVYSDWAKIRATNDAVFTVEVLRVDSPDNAPLYDATGLTEREQKRLQELKSKYAGG</sequence>
<keyword evidence="1" id="KW-0175">Coiled coil</keyword>
<comment type="caution">
    <text evidence="2">The sequence shown here is derived from an EMBL/GenBank/DDBJ whole genome shotgun (WGS) entry which is preliminary data.</text>
</comment>
<dbReference type="Proteomes" id="UP000195128">
    <property type="component" value="Unassembled WGS sequence"/>
</dbReference>
<dbReference type="InterPro" id="IPR046516">
    <property type="entry name" value="DUF6694"/>
</dbReference>
<evidence type="ECO:0008006" key="4">
    <source>
        <dbReference type="Google" id="ProtNLM"/>
    </source>
</evidence>
<proteinExistence type="predicted"/>
<reference evidence="2 3" key="1">
    <citation type="submission" date="2017-01" db="EMBL/GenBank/DDBJ databases">
        <authorList>
            <person name="Mah S.A."/>
            <person name="Swanson W.J."/>
            <person name="Moy G.W."/>
            <person name="Vacquier V.D."/>
        </authorList>
    </citation>
    <scope>NUCLEOTIDE SEQUENCE [LARGE SCALE GENOMIC DNA]</scope>
    <source>
        <strain evidence="2">PDD-32b-74</strain>
    </source>
</reference>
<protein>
    <recommendedName>
        <fullName evidence="4">Lipoprotein</fullName>
    </recommendedName>
</protein>
<dbReference type="Pfam" id="PF20404">
    <property type="entry name" value="DUF6694"/>
    <property type="match status" value="1"/>
</dbReference>
<dbReference type="EMBL" id="MTSA01000005">
    <property type="protein sequence ID" value="OUM08096.1"/>
    <property type="molecule type" value="Genomic_DNA"/>
</dbReference>
<evidence type="ECO:0000256" key="1">
    <source>
        <dbReference type="SAM" id="Coils"/>
    </source>
</evidence>
<organism evidence="2 3">
    <name type="scientific">Pseudomonas syringae</name>
    <dbReference type="NCBI Taxonomy" id="317"/>
    <lineage>
        <taxon>Bacteria</taxon>
        <taxon>Pseudomonadati</taxon>
        <taxon>Pseudomonadota</taxon>
        <taxon>Gammaproteobacteria</taxon>
        <taxon>Pseudomonadales</taxon>
        <taxon>Pseudomonadaceae</taxon>
        <taxon>Pseudomonas</taxon>
    </lineage>
</organism>
<dbReference type="AlphaFoldDB" id="A0A244EUD6"/>
<dbReference type="OrthoDB" id="5540991at2"/>
<evidence type="ECO:0000313" key="3">
    <source>
        <dbReference type="Proteomes" id="UP000195128"/>
    </source>
</evidence>